<gene>
    <name evidence="4" type="ORF">NSU_0446</name>
</gene>
<keyword evidence="2" id="KW-0560">Oxidoreductase</keyword>
<dbReference type="NCBIfam" id="NF005559">
    <property type="entry name" value="PRK07231.1"/>
    <property type="match status" value="1"/>
</dbReference>
<dbReference type="PRINTS" id="PR00080">
    <property type="entry name" value="SDRFAMILY"/>
</dbReference>
<sequence>MDRLTGKVALITGAGRGLGAAIAERFAREGASVVLVDRDEGAVRETAERLGLLGLRVDWLAADVTDPSAWRAMFTHAQDSFGAVTVLVNNAGINIRASVEDVSLEDWRKIMSVNLDGVFLGTKAGIAHMREKGGAIVNMSSIRAMAGNPMTVAYDTSKGAVLSLTRSAAVHCAKVGYAIRINSLHPGYVMTDLFRGATRGMANVDELISEITDLHPIGRLGTVEEIANAALFLASDEASFSIGSALVVDGGLTAQ</sequence>
<dbReference type="AlphaFoldDB" id="G6E7X5"/>
<name>G6E7X5_9SPHN</name>
<dbReference type="Proteomes" id="UP000004030">
    <property type="component" value="Unassembled WGS sequence"/>
</dbReference>
<dbReference type="STRING" id="1088721.JI59_17865"/>
<evidence type="ECO:0000256" key="2">
    <source>
        <dbReference type="ARBA" id="ARBA00023002"/>
    </source>
</evidence>
<evidence type="ECO:0000313" key="4">
    <source>
        <dbReference type="EMBL" id="EHJ62618.1"/>
    </source>
</evidence>
<dbReference type="SMART" id="SM00822">
    <property type="entry name" value="PKS_KR"/>
    <property type="match status" value="1"/>
</dbReference>
<dbReference type="InterPro" id="IPR036291">
    <property type="entry name" value="NAD(P)-bd_dom_sf"/>
</dbReference>
<evidence type="ECO:0000259" key="3">
    <source>
        <dbReference type="SMART" id="SM00822"/>
    </source>
</evidence>
<comment type="similarity">
    <text evidence="1">Belongs to the short-chain dehydrogenases/reductases (SDR) family.</text>
</comment>
<dbReference type="GO" id="GO:0016616">
    <property type="term" value="F:oxidoreductase activity, acting on the CH-OH group of donors, NAD or NADP as acceptor"/>
    <property type="evidence" value="ECO:0007669"/>
    <property type="project" value="UniProtKB-ARBA"/>
</dbReference>
<dbReference type="KEGG" id="npn:JI59_17865"/>
<dbReference type="Pfam" id="PF13561">
    <property type="entry name" value="adh_short_C2"/>
    <property type="match status" value="1"/>
</dbReference>
<evidence type="ECO:0000313" key="5">
    <source>
        <dbReference type="Proteomes" id="UP000004030"/>
    </source>
</evidence>
<evidence type="ECO:0000256" key="1">
    <source>
        <dbReference type="ARBA" id="ARBA00006484"/>
    </source>
</evidence>
<dbReference type="InterPro" id="IPR002347">
    <property type="entry name" value="SDR_fam"/>
</dbReference>
<feature type="domain" description="Ketoreductase" evidence="3">
    <location>
        <begin position="7"/>
        <end position="185"/>
    </location>
</feature>
<organism evidence="4 5">
    <name type="scientific">Novosphingobium pentaromativorans US6-1</name>
    <dbReference type="NCBI Taxonomy" id="1088721"/>
    <lineage>
        <taxon>Bacteria</taxon>
        <taxon>Pseudomonadati</taxon>
        <taxon>Pseudomonadota</taxon>
        <taxon>Alphaproteobacteria</taxon>
        <taxon>Sphingomonadales</taxon>
        <taxon>Sphingomonadaceae</taxon>
        <taxon>Novosphingobium</taxon>
    </lineage>
</organism>
<dbReference type="Gene3D" id="3.40.50.720">
    <property type="entry name" value="NAD(P)-binding Rossmann-like Domain"/>
    <property type="match status" value="1"/>
</dbReference>
<dbReference type="FunFam" id="3.40.50.720:FF:000084">
    <property type="entry name" value="Short-chain dehydrogenase reductase"/>
    <property type="match status" value="1"/>
</dbReference>
<dbReference type="SUPFAM" id="SSF51735">
    <property type="entry name" value="NAD(P)-binding Rossmann-fold domains"/>
    <property type="match status" value="1"/>
</dbReference>
<dbReference type="RefSeq" id="WP_007011363.1">
    <property type="nucleotide sequence ID" value="NZ_AGFM01000007.1"/>
</dbReference>
<dbReference type="eggNOG" id="COG1028">
    <property type="taxonomic scope" value="Bacteria"/>
</dbReference>
<dbReference type="PATRIC" id="fig|1088721.3.peg.439"/>
<dbReference type="OrthoDB" id="5457012at2"/>
<dbReference type="PRINTS" id="PR00081">
    <property type="entry name" value="GDHRDH"/>
</dbReference>
<proteinExistence type="inferred from homology"/>
<keyword evidence="5" id="KW-1185">Reference proteome</keyword>
<dbReference type="PANTHER" id="PTHR42760:SF133">
    <property type="entry name" value="3-OXOACYL-[ACYL-CARRIER-PROTEIN] REDUCTASE"/>
    <property type="match status" value="1"/>
</dbReference>
<reference evidence="4 5" key="1">
    <citation type="journal article" date="2012" name="J. Bacteriol.">
        <title>Genome sequence of benzo(a)pyrene-degrading bacterium Novosphingobium pentaromativorans US6-1.</title>
        <authorList>
            <person name="Luo Y.R."/>
            <person name="Kang S.G."/>
            <person name="Kim S.J."/>
            <person name="Kim M.R."/>
            <person name="Li N."/>
            <person name="Lee J.H."/>
            <person name="Kwon K.K."/>
        </authorList>
    </citation>
    <scope>NUCLEOTIDE SEQUENCE [LARGE SCALE GENOMIC DNA]</scope>
    <source>
        <strain evidence="4 5">US6-1</strain>
    </source>
</reference>
<dbReference type="EMBL" id="AGFM01000007">
    <property type="protein sequence ID" value="EHJ62618.1"/>
    <property type="molecule type" value="Genomic_DNA"/>
</dbReference>
<accession>G6E7X5</accession>
<protein>
    <recommendedName>
        <fullName evidence="3">Ketoreductase domain-containing protein</fullName>
    </recommendedName>
</protein>
<dbReference type="PANTHER" id="PTHR42760">
    <property type="entry name" value="SHORT-CHAIN DEHYDROGENASES/REDUCTASES FAMILY MEMBER"/>
    <property type="match status" value="1"/>
</dbReference>
<comment type="caution">
    <text evidence="4">The sequence shown here is derived from an EMBL/GenBank/DDBJ whole genome shotgun (WGS) entry which is preliminary data.</text>
</comment>
<dbReference type="InterPro" id="IPR057326">
    <property type="entry name" value="KR_dom"/>
</dbReference>